<protein>
    <submittedName>
        <fullName evidence="2">Uncharacterized protein</fullName>
    </submittedName>
</protein>
<dbReference type="WBParaSite" id="BXY_1577200.1">
    <property type="protein sequence ID" value="BXY_1577200.1"/>
    <property type="gene ID" value="BXY_1577200"/>
</dbReference>
<accession>A0A1I7SRV5</accession>
<reference evidence="2" key="1">
    <citation type="submission" date="2016-11" db="UniProtKB">
        <authorList>
            <consortium name="WormBaseParasite"/>
        </authorList>
    </citation>
    <scope>IDENTIFICATION</scope>
</reference>
<sequence length="98" mass="11059">MSANFQHIIEFFHVHPVTLTIRCRLPANVGCPQIFQAARNCRPCPQMSQAARKCRCWPQMSAARKVAARKKFARKLVARKVVARKCAPANLLPPYGTK</sequence>
<proteinExistence type="predicted"/>
<dbReference type="AlphaFoldDB" id="A0A1I7SRV5"/>
<evidence type="ECO:0000313" key="2">
    <source>
        <dbReference type="WBParaSite" id="BXY_1577200.1"/>
    </source>
</evidence>
<name>A0A1I7SRV5_BURXY</name>
<evidence type="ECO:0000313" key="1">
    <source>
        <dbReference type="Proteomes" id="UP000095284"/>
    </source>
</evidence>
<organism evidence="1 2">
    <name type="scientific">Bursaphelenchus xylophilus</name>
    <name type="common">Pinewood nematode worm</name>
    <name type="synonym">Aphelenchoides xylophilus</name>
    <dbReference type="NCBI Taxonomy" id="6326"/>
    <lineage>
        <taxon>Eukaryota</taxon>
        <taxon>Metazoa</taxon>
        <taxon>Ecdysozoa</taxon>
        <taxon>Nematoda</taxon>
        <taxon>Chromadorea</taxon>
        <taxon>Rhabditida</taxon>
        <taxon>Tylenchina</taxon>
        <taxon>Tylenchomorpha</taxon>
        <taxon>Aphelenchoidea</taxon>
        <taxon>Aphelenchoididae</taxon>
        <taxon>Bursaphelenchus</taxon>
    </lineage>
</organism>
<dbReference type="Proteomes" id="UP000095284">
    <property type="component" value="Unplaced"/>
</dbReference>